<evidence type="ECO:0000313" key="3">
    <source>
        <dbReference type="Proteomes" id="UP000323856"/>
    </source>
</evidence>
<dbReference type="OrthoDB" id="4171838at2"/>
<dbReference type="RefSeq" id="WP_149618583.1">
    <property type="nucleotide sequence ID" value="NZ_JBITUG010000001.1"/>
</dbReference>
<dbReference type="Pfam" id="PF16571">
    <property type="entry name" value="FBP_C"/>
    <property type="match status" value="1"/>
</dbReference>
<protein>
    <submittedName>
        <fullName evidence="2">FBP domain-containing protein</fullName>
    </submittedName>
</protein>
<accession>A0A5B0ENM1</accession>
<sequence length="163" mass="18465">MLPLTEKQIRSSFINASLRERKAITLPAHFDTADWENLEFLGWRDAKLPLVGYVVTVLDEEPVGIMFRKAEGNTRSRPQCSWCEDVDLPNDVVFFNAKAGGQAGRDGDTIGLLVCANFECPTNVRTLKSLPYRGFDREAEVLRRIGVLREHVQNFAQRVRDGK</sequence>
<evidence type="ECO:0000259" key="1">
    <source>
        <dbReference type="Pfam" id="PF16571"/>
    </source>
</evidence>
<name>A0A5B0ENM1_9MICC</name>
<gene>
    <name evidence="2" type="ORF">FQ154_02585</name>
</gene>
<dbReference type="Proteomes" id="UP000323856">
    <property type="component" value="Unassembled WGS sequence"/>
</dbReference>
<dbReference type="EMBL" id="VOBL01000002">
    <property type="protein sequence ID" value="KAA0979330.1"/>
    <property type="molecule type" value="Genomic_DNA"/>
</dbReference>
<feature type="domain" description="Elongation factor G-binding protein C-terminal treble-clef zinc-finger" evidence="1">
    <location>
        <begin position="8"/>
        <end position="159"/>
    </location>
</feature>
<proteinExistence type="predicted"/>
<evidence type="ECO:0000313" key="2">
    <source>
        <dbReference type="EMBL" id="KAA0979330.1"/>
    </source>
</evidence>
<organism evidence="2 3">
    <name type="scientific">Paeniglutamicibacter gangotriensis</name>
    <dbReference type="NCBI Taxonomy" id="254787"/>
    <lineage>
        <taxon>Bacteria</taxon>
        <taxon>Bacillati</taxon>
        <taxon>Actinomycetota</taxon>
        <taxon>Actinomycetes</taxon>
        <taxon>Micrococcales</taxon>
        <taxon>Micrococcaceae</taxon>
        <taxon>Paeniglutamicibacter</taxon>
    </lineage>
</organism>
<comment type="caution">
    <text evidence="2">The sequence shown here is derived from an EMBL/GenBank/DDBJ whole genome shotgun (WGS) entry which is preliminary data.</text>
</comment>
<reference evidence="2 3" key="1">
    <citation type="submission" date="2019-07" db="EMBL/GenBank/DDBJ databases">
        <title>Analysis of the biochemical properties, biological activity and biotechnological potential of siderophores and biosurfactants produced by Antarctic psychrotolerant bacteria.</title>
        <authorList>
            <person name="Styczynski M."/>
            <person name="Krucon T."/>
            <person name="Decewicz P."/>
            <person name="Dziewit L."/>
        </authorList>
    </citation>
    <scope>NUCLEOTIDE SEQUENCE [LARGE SCALE GENOMIC DNA]</scope>
    <source>
        <strain evidence="2 3">ANT_H27</strain>
    </source>
</reference>
<dbReference type="InterPro" id="IPR032330">
    <property type="entry name" value="EF-G-binding_C"/>
</dbReference>
<dbReference type="AlphaFoldDB" id="A0A5B0ENM1"/>